<feature type="compositionally biased region" description="Polar residues" evidence="1">
    <location>
        <begin position="880"/>
        <end position="893"/>
    </location>
</feature>
<feature type="compositionally biased region" description="Basic residues" evidence="1">
    <location>
        <begin position="399"/>
        <end position="409"/>
    </location>
</feature>
<feature type="compositionally biased region" description="Low complexity" evidence="1">
    <location>
        <begin position="190"/>
        <end position="216"/>
    </location>
</feature>
<feature type="transmembrane region" description="Helical" evidence="2">
    <location>
        <begin position="14"/>
        <end position="36"/>
    </location>
</feature>
<feature type="compositionally biased region" description="Pro residues" evidence="1">
    <location>
        <begin position="702"/>
        <end position="718"/>
    </location>
</feature>
<protein>
    <submittedName>
        <fullName evidence="3">Uncharacterized protein</fullName>
    </submittedName>
</protein>
<feature type="compositionally biased region" description="Low complexity" evidence="1">
    <location>
        <begin position="1237"/>
        <end position="1250"/>
    </location>
</feature>
<feature type="compositionally biased region" description="Polar residues" evidence="1">
    <location>
        <begin position="1264"/>
        <end position="1293"/>
    </location>
</feature>
<feature type="compositionally biased region" description="Low complexity" evidence="1">
    <location>
        <begin position="1183"/>
        <end position="1203"/>
    </location>
</feature>
<dbReference type="Proteomes" id="UP001437256">
    <property type="component" value="Unassembled WGS sequence"/>
</dbReference>
<feature type="compositionally biased region" description="Basic and acidic residues" evidence="1">
    <location>
        <begin position="967"/>
        <end position="984"/>
    </location>
</feature>
<feature type="compositionally biased region" description="Low complexity" evidence="1">
    <location>
        <begin position="668"/>
        <end position="701"/>
    </location>
</feature>
<gene>
    <name evidence="3" type="ORF">AAF712_015064</name>
</gene>
<feature type="compositionally biased region" description="Gly residues" evidence="1">
    <location>
        <begin position="1173"/>
        <end position="1182"/>
    </location>
</feature>
<feature type="compositionally biased region" description="Polar residues" evidence="1">
    <location>
        <begin position="1133"/>
        <end position="1149"/>
    </location>
</feature>
<feature type="compositionally biased region" description="Acidic residues" evidence="1">
    <location>
        <begin position="339"/>
        <end position="352"/>
    </location>
</feature>
<feature type="compositionally biased region" description="Basic and acidic residues" evidence="1">
    <location>
        <begin position="915"/>
        <end position="938"/>
    </location>
</feature>
<keyword evidence="2" id="KW-1133">Transmembrane helix</keyword>
<feature type="compositionally biased region" description="Basic and acidic residues" evidence="1">
    <location>
        <begin position="572"/>
        <end position="589"/>
    </location>
</feature>
<feature type="compositionally biased region" description="Basic and acidic residues" evidence="1">
    <location>
        <begin position="163"/>
        <end position="175"/>
    </location>
</feature>
<feature type="compositionally biased region" description="Basic residues" evidence="1">
    <location>
        <begin position="475"/>
        <end position="489"/>
    </location>
</feature>
<feature type="compositionally biased region" description="Low complexity" evidence="1">
    <location>
        <begin position="645"/>
        <end position="661"/>
    </location>
</feature>
<keyword evidence="2" id="KW-0812">Transmembrane</keyword>
<accession>A0ABR2ZBJ2</accession>
<evidence type="ECO:0000313" key="4">
    <source>
        <dbReference type="Proteomes" id="UP001437256"/>
    </source>
</evidence>
<feature type="compositionally biased region" description="Polar residues" evidence="1">
    <location>
        <begin position="1109"/>
        <end position="1123"/>
    </location>
</feature>
<sequence length="1527" mass="162702">MFVDFMWTENVGRLLLVILWTGMGMILADVAPGIWYETGMKRSWRRVRRKLYLWKRTIAEMEMGNQEETDDIIIINGDDDNDAEKDASDTLDTMSIVSDSSATPTIMTTSADFPIAPIRRRAPTLSTSTGTSVSASTPIPILITNAPKPVHLPGKPARLPGHFARDSETETDRDTVMGAGNRYKPSQTPSTARQLRAARAAASLASGSGSRSAFSSNMSESALTSTSSVIDNPPPGTAGTSAGFKFSHIPPGEEPDTDDLYSSSSESQSTEIPDPASVRDITEELEELEAKERELERERQRIQRKKSRRLSRAGMSISVPPHDVPIETPVKTPLPPADEVPDMDIPDSESSEGWEYVEQPVVSPKEKEKAPPSTHDDEPEEEEEQAEPVKPHAPTPVRLKSKSKSKSHSRSASISKPPPSEDDHSVAPSKAPTNRDRDDEETVVPPPYAAAEPSKTVPATHEEEEDVRSQAPSKIHSRAPSKTHSRAHSRVPSTSKTKLDGDEEVIAVPPQAPEEDGQSAAPSSKVRSVPEKKGPVEDGDEEEEEARGRDTTSRVSVKSGSRAGSRATVTTKAKEKEKAKEEEKEKEEASVVAPSKVASRAASKVRAAGSRAPTPKEEDPVPVPAASVVASRAMSKAGGGGGHSRAGSVSGVSRPGTPAPAYEEEEAASAVGDASVVVAPAPPSKVASRAASRAGSKSRPSSRPPSSQPPPQPEPQPEPTTITSTQLTSEPSEIGIEDPEEEERRQIRIELGSEAPSFKAPSMVGSAWGGPNVWGKRVGNPPPPPKEVEKEKEKESKKSEVGKEKGGKDAESKVGESKVGKDAQSKAGNDKHSKVGKEESKVGKGEGSSVSVDKQAKDKDLPTPDPTPTTNPRKPKKAYSTISDLTPNDSISNIGVPDSESEDDNDEGEVLGAKIQREREEAEAFRRRQREEAEVEKEKRKRVRELQRGGAGGERSTPSPGPTLGEQAKEKEKEREKEKEKEPPLDSPEASWPGGFRTEVEQPAPKPRPLTESVLDFDPLRHGGGGEEEYAATEISEQQPSVPPLTKEPSVTGSTAVRSLFGFGDRGNRKGSGSDLINLQSTVGTNNNKAGTASGWGGGWFGSGSKNTTVQNTTLGSSGSSRVGSWIGGNANVGRNRTLGTGAANQGMNNPPPISERDEESEAAALRSRSGISGTGVGGTVTGTGISQAQTQTQTQTQAPTQTRGSQATQSRREGEGGSPPPSFSTLYPDDFSVLGRRNAAANAAANSNRDSGEQDVTVVPTAPAQSQAQSSRPGSRAQSQSRPGSQPHSRPGSQPPRSNPTSRPQSTAPPEPSPVAAIEEPEEEVDGDPELEEPSPTMLLSILDSEPPIANAGKRLARATELRKQIAEKQRIIDETGRQREAALEDAKGGAAEGKAVAATKLSAMKEMVKERKVLERRYEGVLWGGSTKTSSKKPLTADLEFATTDNDISASEKLDERIVALLAAGGKTMGVTLPKASGSNKKHKEVAASVKKVVLGRLHDLDLKFTQDQSNPRNVKVTLPPKPKT</sequence>
<feature type="compositionally biased region" description="Basic residues" evidence="1">
    <location>
        <begin position="302"/>
        <end position="311"/>
    </location>
</feature>
<feature type="compositionally biased region" description="Low complexity" evidence="1">
    <location>
        <begin position="624"/>
        <end position="636"/>
    </location>
</feature>
<feature type="compositionally biased region" description="Acidic residues" evidence="1">
    <location>
        <begin position="899"/>
        <end position="909"/>
    </location>
</feature>
<feature type="compositionally biased region" description="Acidic residues" evidence="1">
    <location>
        <begin position="377"/>
        <end position="386"/>
    </location>
</feature>
<name>A0ABR2ZBJ2_9AGAR</name>
<feature type="compositionally biased region" description="Polar residues" evidence="1">
    <location>
        <begin position="1075"/>
        <end position="1087"/>
    </location>
</feature>
<keyword evidence="4" id="KW-1185">Reference proteome</keyword>
<reference evidence="3 4" key="1">
    <citation type="submission" date="2024-05" db="EMBL/GenBank/DDBJ databases">
        <title>A draft genome resource for the thread blight pathogen Marasmius tenuissimus strain MS-2.</title>
        <authorList>
            <person name="Yulfo-Soto G.E."/>
            <person name="Baruah I.K."/>
            <person name="Amoako-Attah I."/>
            <person name="Bukari Y."/>
            <person name="Meinhardt L.W."/>
            <person name="Bailey B.A."/>
            <person name="Cohen S.P."/>
        </authorList>
    </citation>
    <scope>NUCLEOTIDE SEQUENCE [LARGE SCALE GENOMIC DNA]</scope>
    <source>
        <strain evidence="3 4">MS-2</strain>
    </source>
</reference>
<feature type="region of interest" description="Disordered" evidence="1">
    <location>
        <begin position="1507"/>
        <end position="1527"/>
    </location>
</feature>
<feature type="compositionally biased region" description="Polar residues" evidence="1">
    <location>
        <begin position="720"/>
        <end position="729"/>
    </location>
</feature>
<feature type="compositionally biased region" description="Basic and acidic residues" evidence="1">
    <location>
        <begin position="364"/>
        <end position="376"/>
    </location>
</feature>
<evidence type="ECO:0000256" key="2">
    <source>
        <dbReference type="SAM" id="Phobius"/>
    </source>
</evidence>
<feature type="compositionally biased region" description="Acidic residues" evidence="1">
    <location>
        <begin position="1320"/>
        <end position="1334"/>
    </location>
</feature>
<feature type="compositionally biased region" description="Polar residues" evidence="1">
    <location>
        <begin position="217"/>
        <end position="230"/>
    </location>
</feature>
<evidence type="ECO:0000313" key="3">
    <source>
        <dbReference type="EMBL" id="KAL0058276.1"/>
    </source>
</evidence>
<feature type="region of interest" description="Disordered" evidence="1">
    <location>
        <begin position="160"/>
        <end position="1091"/>
    </location>
</feature>
<organism evidence="3 4">
    <name type="scientific">Marasmius tenuissimus</name>
    <dbReference type="NCBI Taxonomy" id="585030"/>
    <lineage>
        <taxon>Eukaryota</taxon>
        <taxon>Fungi</taxon>
        <taxon>Dikarya</taxon>
        <taxon>Basidiomycota</taxon>
        <taxon>Agaricomycotina</taxon>
        <taxon>Agaricomycetes</taxon>
        <taxon>Agaricomycetidae</taxon>
        <taxon>Agaricales</taxon>
        <taxon>Marasmiineae</taxon>
        <taxon>Marasmiaceae</taxon>
        <taxon>Marasmius</taxon>
    </lineage>
</organism>
<feature type="compositionally biased region" description="Basic and acidic residues" evidence="1">
    <location>
        <begin position="288"/>
        <end position="301"/>
    </location>
</feature>
<comment type="caution">
    <text evidence="3">The sequence shown here is derived from an EMBL/GenBank/DDBJ whole genome shotgun (WGS) entry which is preliminary data.</text>
</comment>
<dbReference type="EMBL" id="JBBXMP010000340">
    <property type="protein sequence ID" value="KAL0058276.1"/>
    <property type="molecule type" value="Genomic_DNA"/>
</dbReference>
<feature type="compositionally biased region" description="Basic and acidic residues" evidence="1">
    <location>
        <begin position="786"/>
        <end position="844"/>
    </location>
</feature>
<feature type="region of interest" description="Disordered" evidence="1">
    <location>
        <begin position="1104"/>
        <end position="1357"/>
    </location>
</feature>
<feature type="compositionally biased region" description="Low complexity" evidence="1">
    <location>
        <begin position="590"/>
        <end position="612"/>
    </location>
</feature>
<evidence type="ECO:0000256" key="1">
    <source>
        <dbReference type="SAM" id="MobiDB-lite"/>
    </source>
</evidence>
<proteinExistence type="predicted"/>
<keyword evidence="2" id="KW-0472">Membrane</keyword>